<evidence type="ECO:0000313" key="2">
    <source>
        <dbReference type="EMBL" id="RZQ60508.1"/>
    </source>
</evidence>
<evidence type="ECO:0000313" key="3">
    <source>
        <dbReference type="Proteomes" id="UP000292003"/>
    </source>
</evidence>
<protein>
    <submittedName>
        <fullName evidence="2">Anti-sigma regulatory factor</fullName>
    </submittedName>
</protein>
<dbReference type="InterPro" id="IPR036890">
    <property type="entry name" value="HATPase_C_sf"/>
</dbReference>
<dbReference type="SUPFAM" id="SSF55874">
    <property type="entry name" value="ATPase domain of HSP90 chaperone/DNA topoisomerase II/histidine kinase"/>
    <property type="match status" value="1"/>
</dbReference>
<organism evidence="2 3">
    <name type="scientific">Amycolatopsis suaedae</name>
    <dbReference type="NCBI Taxonomy" id="2510978"/>
    <lineage>
        <taxon>Bacteria</taxon>
        <taxon>Bacillati</taxon>
        <taxon>Actinomycetota</taxon>
        <taxon>Actinomycetes</taxon>
        <taxon>Pseudonocardiales</taxon>
        <taxon>Pseudonocardiaceae</taxon>
        <taxon>Amycolatopsis</taxon>
    </lineage>
</organism>
<gene>
    <name evidence="2" type="ORF">EWH70_27895</name>
</gene>
<keyword evidence="3" id="KW-1185">Reference proteome</keyword>
<comment type="caution">
    <text evidence="2">The sequence shown here is derived from an EMBL/GenBank/DDBJ whole genome shotgun (WGS) entry which is preliminary data.</text>
</comment>
<dbReference type="Pfam" id="PF02518">
    <property type="entry name" value="HATPase_c"/>
    <property type="match status" value="1"/>
</dbReference>
<sequence length="142" mass="14633">MTDVSATREEVAITAEVDIVAVRQAVREVAVTAGFSLVEQTKLVTAASELARNTLVHGGGGHAVLEVERTAGTTALRLTFVDTGPGITDVQQALQDGYSSAGGLGLGLSGARRLADHFDLRTAPGAGTTVTVTFTSGRRALR</sequence>
<dbReference type="SMART" id="SM00387">
    <property type="entry name" value="HATPase_c"/>
    <property type="match status" value="1"/>
</dbReference>
<dbReference type="InterPro" id="IPR003594">
    <property type="entry name" value="HATPase_dom"/>
</dbReference>
<name>A0A4Q7J1A0_9PSEU</name>
<dbReference type="OrthoDB" id="5769716at2"/>
<feature type="domain" description="Histidine kinase/HSP90-like ATPase" evidence="1">
    <location>
        <begin position="38"/>
        <end position="138"/>
    </location>
</feature>
<dbReference type="Proteomes" id="UP000292003">
    <property type="component" value="Unassembled WGS sequence"/>
</dbReference>
<dbReference type="EMBL" id="SFCC01000016">
    <property type="protein sequence ID" value="RZQ60508.1"/>
    <property type="molecule type" value="Genomic_DNA"/>
</dbReference>
<dbReference type="Gene3D" id="3.30.565.10">
    <property type="entry name" value="Histidine kinase-like ATPase, C-terminal domain"/>
    <property type="match status" value="1"/>
</dbReference>
<reference evidence="2 3" key="1">
    <citation type="submission" date="2019-02" db="EMBL/GenBank/DDBJ databases">
        <title>Draft genome sequence of Amycolatopsis sp. 8-3EHSu isolated from roots of Suaeda maritima.</title>
        <authorList>
            <person name="Duangmal K."/>
            <person name="Chantavorakit T."/>
        </authorList>
    </citation>
    <scope>NUCLEOTIDE SEQUENCE [LARGE SCALE GENOMIC DNA]</scope>
    <source>
        <strain evidence="2 3">8-3EHSu</strain>
    </source>
</reference>
<evidence type="ECO:0000259" key="1">
    <source>
        <dbReference type="SMART" id="SM00387"/>
    </source>
</evidence>
<dbReference type="RefSeq" id="WP_130478513.1">
    <property type="nucleotide sequence ID" value="NZ_SFCC01000016.1"/>
</dbReference>
<dbReference type="AlphaFoldDB" id="A0A4Q7J1A0"/>
<proteinExistence type="predicted"/>
<accession>A0A4Q7J1A0</accession>